<feature type="region of interest" description="Disordered" evidence="1">
    <location>
        <begin position="92"/>
        <end position="112"/>
    </location>
</feature>
<feature type="compositionally biased region" description="Low complexity" evidence="1">
    <location>
        <begin position="92"/>
        <end position="105"/>
    </location>
</feature>
<dbReference type="Proteomes" id="UP000831796">
    <property type="component" value="Chromosome"/>
</dbReference>
<accession>A0A8T9QCZ1</accession>
<dbReference type="InterPro" id="IPR011990">
    <property type="entry name" value="TPR-like_helical_dom_sf"/>
</dbReference>
<reference evidence="2" key="1">
    <citation type="submission" date="2022-04" db="EMBL/GenBank/DDBJ databases">
        <title>Hymenobacter sp. isolated from the air.</title>
        <authorList>
            <person name="Won M."/>
            <person name="Lee C.-M."/>
            <person name="Woen H.-Y."/>
            <person name="Kwon S.-W."/>
        </authorList>
    </citation>
    <scope>NUCLEOTIDE SEQUENCE</scope>
    <source>
        <strain evidence="2">5116S-3</strain>
    </source>
</reference>
<organism evidence="2 3">
    <name type="scientific">Hymenobacter cellulosilyticus</name>
    <dbReference type="NCBI Taxonomy" id="2932248"/>
    <lineage>
        <taxon>Bacteria</taxon>
        <taxon>Pseudomonadati</taxon>
        <taxon>Bacteroidota</taxon>
        <taxon>Cytophagia</taxon>
        <taxon>Cytophagales</taxon>
        <taxon>Hymenobacteraceae</taxon>
        <taxon>Hymenobacter</taxon>
    </lineage>
</organism>
<dbReference type="RefSeq" id="WP_244677332.1">
    <property type="nucleotide sequence ID" value="NZ_CP095046.1"/>
</dbReference>
<dbReference type="Gene3D" id="1.25.40.390">
    <property type="match status" value="1"/>
</dbReference>
<evidence type="ECO:0000256" key="1">
    <source>
        <dbReference type="SAM" id="MobiDB-lite"/>
    </source>
</evidence>
<dbReference type="AlphaFoldDB" id="A0A8T9QCZ1"/>
<dbReference type="KEGG" id="hcu:MUN79_08880"/>
<evidence type="ECO:0008006" key="4">
    <source>
        <dbReference type="Google" id="ProtNLM"/>
    </source>
</evidence>
<gene>
    <name evidence="2" type="ORF">MUN79_08880</name>
</gene>
<keyword evidence="3" id="KW-1185">Reference proteome</keyword>
<evidence type="ECO:0000313" key="3">
    <source>
        <dbReference type="Proteomes" id="UP000831796"/>
    </source>
</evidence>
<dbReference type="EMBL" id="CP095046">
    <property type="protein sequence ID" value="UOQ73988.1"/>
    <property type="molecule type" value="Genomic_DNA"/>
</dbReference>
<name>A0A8T9QCZ1_9BACT</name>
<evidence type="ECO:0000313" key="2">
    <source>
        <dbReference type="EMBL" id="UOQ73988.1"/>
    </source>
</evidence>
<dbReference type="PROSITE" id="PS51257">
    <property type="entry name" value="PROKAR_LIPOPROTEIN"/>
    <property type="match status" value="1"/>
</dbReference>
<sequence>MLQKPTTQRLPKRALILALGTLSLLSGCGKDFLELQPRNAVTTEIFYKTQNDAIQATNAVYSQLQQNGMYNYSLWGIGDVMSDNSYLGGVGPPTASSFSSSTTLPFRPPTRS</sequence>
<protein>
    <recommendedName>
        <fullName evidence="4">SusD-like N-terminal domain-containing protein</fullName>
    </recommendedName>
</protein>
<proteinExistence type="predicted"/>
<dbReference type="SUPFAM" id="SSF48452">
    <property type="entry name" value="TPR-like"/>
    <property type="match status" value="1"/>
</dbReference>